<feature type="domain" description="Rho-GAP" evidence="7">
    <location>
        <begin position="367"/>
        <end position="556"/>
    </location>
</feature>
<dbReference type="GO" id="GO:0005096">
    <property type="term" value="F:GTPase activator activity"/>
    <property type="evidence" value="ECO:0007669"/>
    <property type="project" value="UniProtKB-KW"/>
</dbReference>
<evidence type="ECO:0000256" key="5">
    <source>
        <dbReference type="SAM" id="MobiDB-lite"/>
    </source>
</evidence>
<evidence type="ECO:0000259" key="7">
    <source>
        <dbReference type="PROSITE" id="PS50238"/>
    </source>
</evidence>
<feature type="compositionally biased region" description="Basic and acidic residues" evidence="5">
    <location>
        <begin position="1152"/>
        <end position="1168"/>
    </location>
</feature>
<feature type="compositionally biased region" description="Basic and acidic residues" evidence="5">
    <location>
        <begin position="758"/>
        <end position="773"/>
    </location>
</feature>
<evidence type="ECO:0000259" key="6">
    <source>
        <dbReference type="PROSITE" id="PS50002"/>
    </source>
</evidence>
<dbReference type="Proteomes" id="UP001152320">
    <property type="component" value="Chromosome 10"/>
</dbReference>
<dbReference type="SUPFAM" id="SSF50044">
    <property type="entry name" value="SH3-domain"/>
    <property type="match status" value="1"/>
</dbReference>
<dbReference type="InterPro" id="IPR001452">
    <property type="entry name" value="SH3_domain"/>
</dbReference>
<proteinExistence type="inferred from homology"/>
<dbReference type="Gene3D" id="2.30.30.40">
    <property type="entry name" value="SH3 Domains"/>
    <property type="match status" value="1"/>
</dbReference>
<feature type="region of interest" description="Disordered" evidence="5">
    <location>
        <begin position="663"/>
        <end position="707"/>
    </location>
</feature>
<dbReference type="PROSITE" id="PS50002">
    <property type="entry name" value="SH3"/>
    <property type="match status" value="1"/>
</dbReference>
<gene>
    <name evidence="8" type="ORF">HOLleu_21095</name>
</gene>
<dbReference type="FunFam" id="1.10.555.10:FF:000002">
    <property type="entry name" value="rho GTPase-activating protein 32 isoform X1"/>
    <property type="match status" value="1"/>
</dbReference>
<comment type="similarity">
    <text evidence="1">Belongs to the PX domain-containing GAP family.</text>
</comment>
<feature type="region of interest" description="Disordered" evidence="5">
    <location>
        <begin position="851"/>
        <end position="875"/>
    </location>
</feature>
<dbReference type="FunFam" id="2.30.30.40:FF:000207">
    <property type="entry name" value="CLUMA_CG020965, isoform A"/>
    <property type="match status" value="1"/>
</dbReference>
<dbReference type="GO" id="GO:0035091">
    <property type="term" value="F:phosphatidylinositol binding"/>
    <property type="evidence" value="ECO:0007669"/>
    <property type="project" value="InterPro"/>
</dbReference>
<organism evidence="8 9">
    <name type="scientific">Holothuria leucospilota</name>
    <name type="common">Black long sea cucumber</name>
    <name type="synonym">Mertensiothuria leucospilota</name>
    <dbReference type="NCBI Taxonomy" id="206669"/>
    <lineage>
        <taxon>Eukaryota</taxon>
        <taxon>Metazoa</taxon>
        <taxon>Echinodermata</taxon>
        <taxon>Eleutherozoa</taxon>
        <taxon>Echinozoa</taxon>
        <taxon>Holothuroidea</taxon>
        <taxon>Aspidochirotacea</taxon>
        <taxon>Aspidochirotida</taxon>
        <taxon>Holothuriidae</taxon>
        <taxon>Holothuria</taxon>
    </lineage>
</organism>
<dbReference type="GO" id="GO:0007264">
    <property type="term" value="P:small GTPase-mediated signal transduction"/>
    <property type="evidence" value="ECO:0007669"/>
    <property type="project" value="TreeGrafter"/>
</dbReference>
<protein>
    <submittedName>
        <fullName evidence="8">Rho GTPase-activating protein 32</fullName>
    </submittedName>
</protein>
<dbReference type="PROSITE" id="PS50238">
    <property type="entry name" value="RHOGAP"/>
    <property type="match status" value="1"/>
</dbReference>
<feature type="compositionally biased region" description="Basic and acidic residues" evidence="5">
    <location>
        <begin position="1189"/>
        <end position="1199"/>
    </location>
</feature>
<feature type="compositionally biased region" description="Acidic residues" evidence="5">
    <location>
        <begin position="1137"/>
        <end position="1151"/>
    </location>
</feature>
<feature type="region of interest" description="Disordered" evidence="5">
    <location>
        <begin position="1137"/>
        <end position="1216"/>
    </location>
</feature>
<feature type="region of interest" description="Disordered" evidence="5">
    <location>
        <begin position="1"/>
        <end position="43"/>
    </location>
</feature>
<name>A0A9Q1BX70_HOLLE</name>
<dbReference type="EMBL" id="JAIZAY010000010">
    <property type="protein sequence ID" value="KAJ8034313.1"/>
    <property type="molecule type" value="Genomic_DNA"/>
</dbReference>
<comment type="caution">
    <text evidence="8">The sequence shown here is derived from an EMBL/GenBank/DDBJ whole genome shotgun (WGS) entry which is preliminary data.</text>
</comment>
<keyword evidence="9" id="KW-1185">Reference proteome</keyword>
<evidence type="ECO:0000313" key="8">
    <source>
        <dbReference type="EMBL" id="KAJ8034313.1"/>
    </source>
</evidence>
<feature type="region of interest" description="Disordered" evidence="5">
    <location>
        <begin position="966"/>
        <end position="1019"/>
    </location>
</feature>
<dbReference type="InterPro" id="IPR008936">
    <property type="entry name" value="Rho_GTPase_activation_prot"/>
</dbReference>
<evidence type="ECO:0000256" key="1">
    <source>
        <dbReference type="ARBA" id="ARBA00008795"/>
    </source>
</evidence>
<dbReference type="AlphaFoldDB" id="A0A9Q1BX70"/>
<feature type="region of interest" description="Disordered" evidence="5">
    <location>
        <begin position="815"/>
        <end position="838"/>
    </location>
</feature>
<feature type="region of interest" description="Disordered" evidence="5">
    <location>
        <begin position="751"/>
        <end position="799"/>
    </location>
</feature>
<dbReference type="InterPro" id="IPR036871">
    <property type="entry name" value="PX_dom_sf"/>
</dbReference>
<dbReference type="PANTHER" id="PTHR15729:SF10">
    <property type="entry name" value="GTPASE-ACTIVATING PROTEIN CDGAPR"/>
    <property type="match status" value="1"/>
</dbReference>
<feature type="region of interest" description="Disordered" evidence="5">
    <location>
        <begin position="1051"/>
        <end position="1078"/>
    </location>
</feature>
<evidence type="ECO:0000256" key="4">
    <source>
        <dbReference type="PROSITE-ProRule" id="PRU00192"/>
    </source>
</evidence>
<keyword evidence="2 4" id="KW-0728">SH3 domain</keyword>
<reference evidence="8" key="1">
    <citation type="submission" date="2021-10" db="EMBL/GenBank/DDBJ databases">
        <title>Tropical sea cucumber genome reveals ecological adaptation and Cuvierian tubules defense mechanism.</title>
        <authorList>
            <person name="Chen T."/>
        </authorList>
    </citation>
    <scope>NUCLEOTIDE SEQUENCE</scope>
    <source>
        <strain evidence="8">Nanhai2018</strain>
        <tissue evidence="8">Muscle</tissue>
    </source>
</reference>
<evidence type="ECO:0000256" key="2">
    <source>
        <dbReference type="ARBA" id="ARBA00022443"/>
    </source>
</evidence>
<dbReference type="SUPFAM" id="SSF64268">
    <property type="entry name" value="PX domain"/>
    <property type="match status" value="1"/>
</dbReference>
<dbReference type="Gene3D" id="1.10.555.10">
    <property type="entry name" value="Rho GTPase activation protein"/>
    <property type="match status" value="1"/>
</dbReference>
<feature type="compositionally biased region" description="Low complexity" evidence="5">
    <location>
        <begin position="987"/>
        <end position="998"/>
    </location>
</feature>
<keyword evidence="3" id="KW-0343">GTPase activation</keyword>
<dbReference type="InterPro" id="IPR000198">
    <property type="entry name" value="RhoGAP_dom"/>
</dbReference>
<dbReference type="PANTHER" id="PTHR15729">
    <property type="entry name" value="CDC42 GTPASE-ACTIVATING PROTEIN"/>
    <property type="match status" value="1"/>
</dbReference>
<feature type="domain" description="SH3" evidence="6">
    <location>
        <begin position="238"/>
        <end position="300"/>
    </location>
</feature>
<dbReference type="InterPro" id="IPR051576">
    <property type="entry name" value="PX-Rho_GAP"/>
</dbReference>
<feature type="compositionally biased region" description="Polar residues" evidence="5">
    <location>
        <begin position="1051"/>
        <end position="1070"/>
    </location>
</feature>
<dbReference type="InterPro" id="IPR036028">
    <property type="entry name" value="SH3-like_dom_sf"/>
</dbReference>
<accession>A0A9Q1BX70</accession>
<feature type="compositionally biased region" description="Polar residues" evidence="5">
    <location>
        <begin position="779"/>
        <end position="793"/>
    </location>
</feature>
<dbReference type="Pfam" id="PF00620">
    <property type="entry name" value="RhoGAP"/>
    <property type="match status" value="1"/>
</dbReference>
<dbReference type="SMART" id="SM00326">
    <property type="entry name" value="SH3"/>
    <property type="match status" value="1"/>
</dbReference>
<dbReference type="SMART" id="SM00324">
    <property type="entry name" value="RhoGAP"/>
    <property type="match status" value="1"/>
</dbReference>
<dbReference type="CDD" id="cd11835">
    <property type="entry name" value="SH3_ARHGAP32_33"/>
    <property type="match status" value="1"/>
</dbReference>
<dbReference type="Pfam" id="PF07653">
    <property type="entry name" value="SH3_2"/>
    <property type="match status" value="1"/>
</dbReference>
<evidence type="ECO:0000313" key="9">
    <source>
        <dbReference type="Proteomes" id="UP001152320"/>
    </source>
</evidence>
<dbReference type="SUPFAM" id="SSF48350">
    <property type="entry name" value="GTPase activation domain, GAP"/>
    <property type="match status" value="1"/>
</dbReference>
<sequence length="1237" mass="137052">MAATALPLPVSPVKTQSDRGRKHRKKSEAELEQRPGLVQIDSGNSSFYTKVPLNSLDGDEQDANSSAIKRQATIRVKKMSSMQDTSSRFPKLNDCAHFHYDHVELTQISLTMHNDPENEHISDNNSLPDCLEAIFTIRVTSKDRVWLIKRSYEDFRVLDKQLHSCIYDRRYSQLVELPKGVTLAVDRVAVGTMLCNYLSRFSQIAGDMINCGPVLNWMETDNHGNHVIANEESAINIPAVAAAHVTKRYIAQAPDEISLEVGDMISVIDMPPPEETSWWRGKNGFDVGFFPSQCIELIGEHLPLSVAERVPKTPKPDIEDSQEARSSILILRKQGKLILFLRSFILARPTKKGLKERGILRERVFSCDLGEHLLNSGSDVPMVIRACTEFIEEHGVVDGIYRQSGVASNVQKLRDDFDCDIIPDLSLYQKDIHCVSSVCKLYFRELPNPLLTYQLYKNFEEAAMSEDEVQLYQMHDTVQQLPPPHYRTLEFLIRHLAKMSTYHELTGMNVKNLAIVWAPNLLRSKDIEVGSCAAFMEIKVQATVVEYLIRNVDIIFNDKLLPDGSGKMEDSSQESQHRPKSLVLSAPPKLLSLEEARARSATIAETDDKPKYIEVGGGPSALPKQYHTVIDLPYDRKRLTTKSKKSPVWRAFFSRKEGKRKEAELSIKKGGKRGSLRAARSEESLSSTESGLNYKRKNEEDEADTAVVYRRSRSSSVAGVESFKRSSSHDSFFELDPQVVAAATRDFIESTASAQKAKHQEDRESRKSDDRSSPRWIDQSISSAESETFSPGSTPLPLDTAFTAPILEAGDNAEYHQSEHSLDSNEASKTGGGESKLYVKNKDKGVVLRRAPAKTSPQRRDVHVQTPTDSEFPADGGPIFSLDNLDGAVLGSASPRKSAMFRSPVDEAVSPTSPRYSLDAVLSEYDTLIERYGNQAATPDFLTSSDSLAAGGSSVWEAPLVPAGVEHSANTPIQEEVNGDTKRAPIASADSTSSSDFTPVPPPRRKKGQKPLSPSLGALSPHDIVMEIGPEVTYATDHEYLLKGQEVNVGSTLATDPPLQNSTQGDSPSHNRNRDSIDNEEIISRSAFDEDSLEHVCEPDLYPSTPANYDNRSGAGKLEEGCITGMDNLSVDISGEEEEPGAMLSDMEDNPQYDRQEDEEKVRQRKDDDELVGNQEAASDYYRMGEISPGERVDGRGEEGVTLPLRDGGSERLEDGEDGVIHALPGETVIISDVIEL</sequence>
<dbReference type="OrthoDB" id="5873004at2759"/>
<evidence type="ECO:0000256" key="3">
    <source>
        <dbReference type="ARBA" id="ARBA00022468"/>
    </source>
</evidence>